<feature type="compositionally biased region" description="Polar residues" evidence="1">
    <location>
        <begin position="35"/>
        <end position="50"/>
    </location>
</feature>
<protein>
    <submittedName>
        <fullName evidence="2">Osmotically inducible protein C</fullName>
    </submittedName>
</protein>
<gene>
    <name evidence="2" type="ORF">C7B46_14430</name>
</gene>
<dbReference type="InterPro" id="IPR015946">
    <property type="entry name" value="KH_dom-like_a/b"/>
</dbReference>
<dbReference type="InterPro" id="IPR003718">
    <property type="entry name" value="OsmC/Ohr_fam"/>
</dbReference>
<accession>A0A2T2XD71</accession>
<organism evidence="2 3">
    <name type="scientific">Sulfobacillus benefaciens</name>
    <dbReference type="NCBI Taxonomy" id="453960"/>
    <lineage>
        <taxon>Bacteria</taxon>
        <taxon>Bacillati</taxon>
        <taxon>Bacillota</taxon>
        <taxon>Clostridia</taxon>
        <taxon>Eubacteriales</taxon>
        <taxon>Clostridiales Family XVII. Incertae Sedis</taxon>
        <taxon>Sulfobacillus</taxon>
    </lineage>
</organism>
<dbReference type="PANTHER" id="PTHR35368">
    <property type="entry name" value="HYDROPEROXIDE REDUCTASE"/>
    <property type="match status" value="1"/>
</dbReference>
<comment type="caution">
    <text evidence="2">The sequence shown here is derived from an EMBL/GenBank/DDBJ whole genome shotgun (WGS) entry which is preliminary data.</text>
</comment>
<dbReference type="InterPro" id="IPR052924">
    <property type="entry name" value="OsmC/Ohr_hydroprdx_reductase"/>
</dbReference>
<proteinExistence type="predicted"/>
<dbReference type="InterPro" id="IPR036102">
    <property type="entry name" value="OsmC/Ohrsf"/>
</dbReference>
<sequence length="182" mass="19386">MMEKNGISLDQLQATVEAVSSDPALAQFEFRSETHWQQGGHSETRIQSFSGAGGEDTTRSRPFVVVSDEPAVLLGTDQGPNAVELVLAALASCLSVGIAYNAAARGITLRALTVNITGTLDVQAFLGLSDAVRPGYEALHVRYHLESDATPDQLAELLTHVQKTSPVLDIIQHPVPVTLVAE</sequence>
<dbReference type="AlphaFoldDB" id="A0A2T2XD71"/>
<reference evidence="2 3" key="1">
    <citation type="journal article" date="2014" name="BMC Genomics">
        <title>Comparison of environmental and isolate Sulfobacillus genomes reveals diverse carbon, sulfur, nitrogen, and hydrogen metabolisms.</title>
        <authorList>
            <person name="Justice N.B."/>
            <person name="Norman A."/>
            <person name="Brown C.T."/>
            <person name="Singh A."/>
            <person name="Thomas B.C."/>
            <person name="Banfield J.F."/>
        </authorList>
    </citation>
    <scope>NUCLEOTIDE SEQUENCE [LARGE SCALE GENOMIC DNA]</scope>
    <source>
        <strain evidence="2">AMDSBA4</strain>
    </source>
</reference>
<dbReference type="Proteomes" id="UP000242972">
    <property type="component" value="Unassembled WGS sequence"/>
</dbReference>
<evidence type="ECO:0000313" key="2">
    <source>
        <dbReference type="EMBL" id="PSR32397.1"/>
    </source>
</evidence>
<dbReference type="SUPFAM" id="SSF82784">
    <property type="entry name" value="OsmC-like"/>
    <property type="match status" value="1"/>
</dbReference>
<dbReference type="Gene3D" id="3.30.300.20">
    <property type="match status" value="1"/>
</dbReference>
<feature type="region of interest" description="Disordered" evidence="1">
    <location>
        <begin position="33"/>
        <end position="60"/>
    </location>
</feature>
<dbReference type="PANTHER" id="PTHR35368:SF1">
    <property type="entry name" value="HYDROPEROXIDE REDUCTASE"/>
    <property type="match status" value="1"/>
</dbReference>
<evidence type="ECO:0000313" key="3">
    <source>
        <dbReference type="Proteomes" id="UP000242972"/>
    </source>
</evidence>
<dbReference type="Pfam" id="PF02566">
    <property type="entry name" value="OsmC"/>
    <property type="match status" value="1"/>
</dbReference>
<dbReference type="EMBL" id="PXYW01000042">
    <property type="protein sequence ID" value="PSR32397.1"/>
    <property type="molecule type" value="Genomic_DNA"/>
</dbReference>
<name>A0A2T2XD71_9FIRM</name>
<evidence type="ECO:0000256" key="1">
    <source>
        <dbReference type="SAM" id="MobiDB-lite"/>
    </source>
</evidence>